<organism evidence="2 3">
    <name type="scientific">Candidatus Parabacteroides intestinipullorum</name>
    <dbReference type="NCBI Taxonomy" id="2838723"/>
    <lineage>
        <taxon>Bacteria</taxon>
        <taxon>Pseudomonadati</taxon>
        <taxon>Bacteroidota</taxon>
        <taxon>Bacteroidia</taxon>
        <taxon>Bacteroidales</taxon>
        <taxon>Tannerellaceae</taxon>
        <taxon>Parabacteroides</taxon>
    </lineage>
</organism>
<dbReference type="Proteomes" id="UP000886740">
    <property type="component" value="Unassembled WGS sequence"/>
</dbReference>
<reference evidence="2" key="1">
    <citation type="journal article" date="2021" name="PeerJ">
        <title>Extensive microbial diversity within the chicken gut microbiome revealed by metagenomics and culture.</title>
        <authorList>
            <person name="Gilroy R."/>
            <person name="Ravi A."/>
            <person name="Getino M."/>
            <person name="Pursley I."/>
            <person name="Horton D.L."/>
            <person name="Alikhan N.F."/>
            <person name="Baker D."/>
            <person name="Gharbi K."/>
            <person name="Hall N."/>
            <person name="Watson M."/>
            <person name="Adriaenssens E.M."/>
            <person name="Foster-Nyarko E."/>
            <person name="Jarju S."/>
            <person name="Secka A."/>
            <person name="Antonio M."/>
            <person name="Oren A."/>
            <person name="Chaudhuri R.R."/>
            <person name="La Ragione R."/>
            <person name="Hildebrand F."/>
            <person name="Pallen M.J."/>
        </authorList>
    </citation>
    <scope>NUCLEOTIDE SEQUENCE</scope>
    <source>
        <strain evidence="2">ChiGjej6B6-14162</strain>
    </source>
</reference>
<sequence length="97" mass="11359">MTEDQNRLLAVFEVRVRDLIALCERQKREIDELNGLLRTRDEELRIAKETIGSLNAKCDNLLMARVFSTNEEEMKNVKLRLSRLVREVDKCIALLNE</sequence>
<keyword evidence="1" id="KW-0175">Coiled coil</keyword>
<evidence type="ECO:0000256" key="1">
    <source>
        <dbReference type="SAM" id="Coils"/>
    </source>
</evidence>
<accession>A0A9D2BGL7</accession>
<dbReference type="AlphaFoldDB" id="A0A9D2BGL7"/>
<dbReference type="EMBL" id="DXEL01000067">
    <property type="protein sequence ID" value="HIX75313.1"/>
    <property type="molecule type" value="Genomic_DNA"/>
</dbReference>
<gene>
    <name evidence="2" type="ORF">H9977_09820</name>
</gene>
<comment type="caution">
    <text evidence="2">The sequence shown here is derived from an EMBL/GenBank/DDBJ whole genome shotgun (WGS) entry which is preliminary data.</text>
</comment>
<evidence type="ECO:0000313" key="2">
    <source>
        <dbReference type="EMBL" id="HIX75313.1"/>
    </source>
</evidence>
<proteinExistence type="predicted"/>
<evidence type="ECO:0000313" key="3">
    <source>
        <dbReference type="Proteomes" id="UP000886740"/>
    </source>
</evidence>
<feature type="coiled-coil region" evidence="1">
    <location>
        <begin position="16"/>
        <end position="43"/>
    </location>
</feature>
<protein>
    <submittedName>
        <fullName evidence="2">Uncharacterized protein</fullName>
    </submittedName>
</protein>
<name>A0A9D2BGL7_9BACT</name>
<reference evidence="2" key="2">
    <citation type="submission" date="2021-04" db="EMBL/GenBank/DDBJ databases">
        <authorList>
            <person name="Gilroy R."/>
        </authorList>
    </citation>
    <scope>NUCLEOTIDE SEQUENCE</scope>
    <source>
        <strain evidence="2">ChiGjej6B6-14162</strain>
    </source>
</reference>